<dbReference type="RefSeq" id="WP_317979186.1">
    <property type="nucleotide sequence ID" value="NZ_BTCL01000003.1"/>
</dbReference>
<proteinExistence type="predicted"/>
<dbReference type="Gene3D" id="3.30.70.1280">
    <property type="entry name" value="SP0830-like domains"/>
    <property type="match status" value="1"/>
</dbReference>
<organism evidence="1 2">
    <name type="scientific">Paenibacillus glycanilyticus</name>
    <dbReference type="NCBI Taxonomy" id="126569"/>
    <lineage>
        <taxon>Bacteria</taxon>
        <taxon>Bacillati</taxon>
        <taxon>Bacillota</taxon>
        <taxon>Bacilli</taxon>
        <taxon>Bacillales</taxon>
        <taxon>Paenibacillaceae</taxon>
        <taxon>Paenibacillus</taxon>
    </lineage>
</organism>
<comment type="caution">
    <text evidence="1">The sequence shown here is derived from an EMBL/GenBank/DDBJ whole genome shotgun (WGS) entry which is preliminary data.</text>
</comment>
<dbReference type="PANTHER" id="PTHR36439">
    <property type="entry name" value="BLL4334 PROTEIN"/>
    <property type="match status" value="1"/>
</dbReference>
<dbReference type="EMBL" id="BTCL01000003">
    <property type="protein sequence ID" value="GMK44122.1"/>
    <property type="molecule type" value="Genomic_DNA"/>
</dbReference>
<dbReference type="Pfam" id="PF08002">
    <property type="entry name" value="DUF1697"/>
    <property type="match status" value="1"/>
</dbReference>
<gene>
    <name evidence="1" type="ORF">PghCCS26_12490</name>
</gene>
<evidence type="ECO:0008006" key="3">
    <source>
        <dbReference type="Google" id="ProtNLM"/>
    </source>
</evidence>
<accession>A0ABQ6NIW6</accession>
<evidence type="ECO:0000313" key="1">
    <source>
        <dbReference type="EMBL" id="GMK44122.1"/>
    </source>
</evidence>
<dbReference type="PIRSF" id="PIRSF008502">
    <property type="entry name" value="UCP008502"/>
    <property type="match status" value="1"/>
</dbReference>
<dbReference type="InterPro" id="IPR012545">
    <property type="entry name" value="DUF1697"/>
</dbReference>
<name>A0ABQ6NIW6_9BACL</name>
<dbReference type="Proteomes" id="UP001285921">
    <property type="component" value="Unassembled WGS sequence"/>
</dbReference>
<reference evidence="1 2" key="1">
    <citation type="submission" date="2023-05" db="EMBL/GenBank/DDBJ databases">
        <title>Draft genome of Paenibacillus sp. CCS26.</title>
        <authorList>
            <person name="Akita H."/>
            <person name="Shinto Y."/>
            <person name="Kimura Z."/>
        </authorList>
    </citation>
    <scope>NUCLEOTIDE SEQUENCE [LARGE SCALE GENOMIC DNA]</scope>
    <source>
        <strain evidence="1 2">CCS26</strain>
    </source>
</reference>
<evidence type="ECO:0000313" key="2">
    <source>
        <dbReference type="Proteomes" id="UP001285921"/>
    </source>
</evidence>
<dbReference type="SUPFAM" id="SSF160379">
    <property type="entry name" value="SP0830-like"/>
    <property type="match status" value="1"/>
</dbReference>
<protein>
    <recommendedName>
        <fullName evidence="3">Cytoplasmic protein</fullName>
    </recommendedName>
</protein>
<sequence>MTVNIALLRGINVGGKNKIKMADLREALTAIGLRDVQTYIQSGNILFKSDEEEAVLRKQIEQQIDTVFGLSIKVIMRTAEEMRAIAASCPFTEEQLAAAAATAQGESLYVSMMLEEPAAEQLDKLRSFETAEELFGSKGRDLYLLFYQTVRNSKLAVKAEKLGVHSTVRNWNTINKLVSLADGMESSTSPS</sequence>
<keyword evidence="2" id="KW-1185">Reference proteome</keyword>
<dbReference type="PANTHER" id="PTHR36439:SF1">
    <property type="entry name" value="DUF1697 DOMAIN-CONTAINING PROTEIN"/>
    <property type="match status" value="1"/>
</dbReference>